<keyword evidence="3" id="KW-1185">Reference proteome</keyword>
<protein>
    <recommendedName>
        <fullName evidence="4">Aminoacyl-transfer RNA synthetases class-II family profile domain-containing protein</fullName>
    </recommendedName>
</protein>
<comment type="caution">
    <text evidence="2">The sequence shown here is derived from an EMBL/GenBank/DDBJ whole genome shotgun (WGS) entry which is preliminary data.</text>
</comment>
<reference evidence="2" key="1">
    <citation type="journal article" date="2021" name="Front. Microbiol.">
        <title>Comprehensive Comparative Genomics and Phenotyping of Methylobacterium Species.</title>
        <authorList>
            <person name="Alessa O."/>
            <person name="Ogura Y."/>
            <person name="Fujitani Y."/>
            <person name="Takami H."/>
            <person name="Hayashi T."/>
            <person name="Sahin N."/>
            <person name="Tani A."/>
        </authorList>
    </citation>
    <scope>NUCLEOTIDE SEQUENCE</scope>
    <source>
        <strain evidence="2">KCTC 52305</strain>
    </source>
</reference>
<name>A0ABQ4R364_9HYPH</name>
<evidence type="ECO:0000256" key="1">
    <source>
        <dbReference type="SAM" id="MobiDB-lite"/>
    </source>
</evidence>
<feature type="region of interest" description="Disordered" evidence="1">
    <location>
        <begin position="1"/>
        <end position="43"/>
    </location>
</feature>
<dbReference type="RefSeq" id="WP_162501346.1">
    <property type="nucleotide sequence ID" value="NZ_BPQH01000013.1"/>
</dbReference>
<dbReference type="InterPro" id="IPR045864">
    <property type="entry name" value="aa-tRNA-synth_II/BPL/LPL"/>
</dbReference>
<organism evidence="2 3">
    <name type="scientific">Methylobacterium crusticola</name>
    <dbReference type="NCBI Taxonomy" id="1697972"/>
    <lineage>
        <taxon>Bacteria</taxon>
        <taxon>Pseudomonadati</taxon>
        <taxon>Pseudomonadota</taxon>
        <taxon>Alphaproteobacteria</taxon>
        <taxon>Hyphomicrobiales</taxon>
        <taxon>Methylobacteriaceae</taxon>
        <taxon>Methylobacterium</taxon>
    </lineage>
</organism>
<dbReference type="Gene3D" id="3.30.930.10">
    <property type="entry name" value="Bira Bifunctional Protein, Domain 2"/>
    <property type="match status" value="1"/>
</dbReference>
<proteinExistence type="predicted"/>
<accession>A0ABQ4R364</accession>
<evidence type="ECO:0000313" key="2">
    <source>
        <dbReference type="EMBL" id="GJD51400.1"/>
    </source>
</evidence>
<reference evidence="2" key="2">
    <citation type="submission" date="2021-08" db="EMBL/GenBank/DDBJ databases">
        <authorList>
            <person name="Tani A."/>
            <person name="Ola A."/>
            <person name="Ogura Y."/>
            <person name="Katsura K."/>
            <person name="Hayashi T."/>
        </authorList>
    </citation>
    <scope>NUCLEOTIDE SEQUENCE</scope>
    <source>
        <strain evidence="2">KCTC 52305</strain>
    </source>
</reference>
<gene>
    <name evidence="2" type="ORF">OPKNFCMD_4154</name>
</gene>
<sequence length="418" mass="44528">MSGGADPDSGPPGGPGQDSGPPGGPGQDSGPPGGARRDAGPVSRTFGLDADAARAVLDGLAIVRGEVLAVRHDPRAGTLTVEAPDAAAAERVAGLVAGLRRTHRLIGRKVLRRHEAARRLDGPIDAALAASPDVQVLGEGLTGLSGRLLALFRFFERRFRELAAAFEAEDQHYPVMVPSALLAETGYLGHFPQHVTFCCHLPDSLPVLEAVAAEAAAGVPDVAGRLAAPGHVLTPGVCLPCYGRQRDLVLAPGTVRTLTMQNHVFRYEAGRFRPLARAWDFSVRDIVFFGPGPELVRRRAAVMERAFALARELDLDASLELANDPFFLDANRDKAVYQRMGAVKVELLLGLPGRDAPLAVSSFNLHREFYTGLYNTRLAEGGLAESACMGFGLERWLYGFLCQKGLDPAGWPAPAREG</sequence>
<evidence type="ECO:0000313" key="3">
    <source>
        <dbReference type="Proteomes" id="UP001055167"/>
    </source>
</evidence>
<evidence type="ECO:0008006" key="4">
    <source>
        <dbReference type="Google" id="ProtNLM"/>
    </source>
</evidence>
<dbReference type="Proteomes" id="UP001055167">
    <property type="component" value="Unassembled WGS sequence"/>
</dbReference>
<dbReference type="EMBL" id="BPQH01000013">
    <property type="protein sequence ID" value="GJD51400.1"/>
    <property type="molecule type" value="Genomic_DNA"/>
</dbReference>
<dbReference type="SUPFAM" id="SSF55681">
    <property type="entry name" value="Class II aaRS and biotin synthetases"/>
    <property type="match status" value="1"/>
</dbReference>